<keyword evidence="7 12" id="KW-0812">Transmembrane</keyword>
<evidence type="ECO:0000313" key="16">
    <source>
        <dbReference type="EMBL" id="VYT99989.1"/>
    </source>
</evidence>
<evidence type="ECO:0000256" key="5">
    <source>
        <dbReference type="ARBA" id="ARBA00022679"/>
    </source>
</evidence>
<keyword evidence="4" id="KW-0762">Sugar transport</keyword>
<feature type="transmembrane region" description="Helical" evidence="12">
    <location>
        <begin position="144"/>
        <end position="164"/>
    </location>
</feature>
<dbReference type="GO" id="GO:0090589">
    <property type="term" value="F:protein-phosphocysteine-trehalose phosphotransferase system transporter activity"/>
    <property type="evidence" value="ECO:0007669"/>
    <property type="project" value="TreeGrafter"/>
</dbReference>
<keyword evidence="2" id="KW-0813">Transport</keyword>
<dbReference type="EMBL" id="JARQDZ010000008">
    <property type="protein sequence ID" value="MDT2983726.1"/>
    <property type="molecule type" value="Genomic_DNA"/>
</dbReference>
<evidence type="ECO:0000256" key="8">
    <source>
        <dbReference type="ARBA" id="ARBA00022777"/>
    </source>
</evidence>
<dbReference type="PROSITE" id="PS51098">
    <property type="entry name" value="PTS_EIIB_TYPE_1"/>
    <property type="match status" value="1"/>
</dbReference>
<feature type="transmembrane region" description="Helical" evidence="12">
    <location>
        <begin position="103"/>
        <end position="132"/>
    </location>
</feature>
<keyword evidence="5" id="KW-0808">Transferase</keyword>
<keyword evidence="3" id="KW-1003">Cell membrane</keyword>
<evidence type="ECO:0000313" key="17">
    <source>
        <dbReference type="Proteomes" id="UP001253851"/>
    </source>
</evidence>
<dbReference type="PROSITE" id="PS01035">
    <property type="entry name" value="PTS_EIIB_TYPE_1_CYS"/>
    <property type="match status" value="1"/>
</dbReference>
<dbReference type="Gene3D" id="3.30.1360.60">
    <property type="entry name" value="Glucose permease domain IIB"/>
    <property type="match status" value="1"/>
</dbReference>
<evidence type="ECO:0000313" key="15">
    <source>
        <dbReference type="EMBL" id="MDT2983726.1"/>
    </source>
</evidence>
<dbReference type="PROSITE" id="PS51103">
    <property type="entry name" value="PTS_EIIC_TYPE_1"/>
    <property type="match status" value="1"/>
</dbReference>
<dbReference type="Proteomes" id="UP001253851">
    <property type="component" value="Unassembled WGS sequence"/>
</dbReference>
<dbReference type="InterPro" id="IPR036878">
    <property type="entry name" value="Glu_permease_IIB"/>
</dbReference>
<dbReference type="InterPro" id="IPR001996">
    <property type="entry name" value="PTS_IIB_1"/>
</dbReference>
<dbReference type="InterPro" id="IPR003352">
    <property type="entry name" value="PTS_EIIC"/>
</dbReference>
<dbReference type="InterPro" id="IPR018113">
    <property type="entry name" value="PTrfase_EIIB_Cys"/>
</dbReference>
<feature type="transmembrane region" description="Helical" evidence="12">
    <location>
        <begin position="217"/>
        <end position="235"/>
    </location>
</feature>
<reference evidence="16" key="1">
    <citation type="submission" date="2019-11" db="EMBL/GenBank/DDBJ databases">
        <authorList>
            <person name="Feng L."/>
        </authorList>
    </citation>
    <scope>NUCLEOTIDE SEQUENCE</scope>
    <source>
        <strain evidence="16">ECasseliflavusLFYP2</strain>
    </source>
</reference>
<evidence type="ECO:0000256" key="7">
    <source>
        <dbReference type="ARBA" id="ARBA00022692"/>
    </source>
</evidence>
<evidence type="ECO:0000259" key="13">
    <source>
        <dbReference type="PROSITE" id="PS51098"/>
    </source>
</evidence>
<organism evidence="16">
    <name type="scientific">Enterococcus casseliflavus</name>
    <name type="common">Enterococcus flavescens</name>
    <dbReference type="NCBI Taxonomy" id="37734"/>
    <lineage>
        <taxon>Bacteria</taxon>
        <taxon>Bacillati</taxon>
        <taxon>Bacillota</taxon>
        <taxon>Bacilli</taxon>
        <taxon>Lactobacillales</taxon>
        <taxon>Enterococcaceae</taxon>
        <taxon>Enterococcus</taxon>
    </lineage>
</organism>
<keyword evidence="6" id="KW-0598">Phosphotransferase system</keyword>
<dbReference type="GO" id="GO:0009401">
    <property type="term" value="P:phosphoenolpyruvate-dependent sugar phosphotransferase system"/>
    <property type="evidence" value="ECO:0007669"/>
    <property type="project" value="UniProtKB-KW"/>
</dbReference>
<feature type="transmembrane region" description="Helical" evidence="12">
    <location>
        <begin position="385"/>
        <end position="409"/>
    </location>
</feature>
<feature type="transmembrane region" description="Helical" evidence="12">
    <location>
        <begin position="429"/>
        <end position="449"/>
    </location>
</feature>
<dbReference type="PANTHER" id="PTHR30175">
    <property type="entry name" value="PHOSPHOTRANSFERASE SYSTEM TRANSPORT PROTEIN"/>
    <property type="match status" value="1"/>
</dbReference>
<dbReference type="AlphaFoldDB" id="A0A6N3B5P2"/>
<dbReference type="SUPFAM" id="SSF55604">
    <property type="entry name" value="Glucose permease domain IIB"/>
    <property type="match status" value="1"/>
</dbReference>
<sequence>MDYKVMAKNILEKIGGAENVRNMTHCATRLRLTLHDTAKADDQAVENIDGVINVINKAGQYQLLIGTEVGKLYDEFEPLVKGNESSGSPTKEEQASGSIISNIFSAVSAIFAPLLPVLAGSGILRGLLILFVQLGIISEDSGTYSILFVASMSVFYFLPVLLAFTSARRFGASPYISALIGAALINPDFIALMGGAGNGATTEFFGIPVVLMNYNSTVVPIILSIWAFSYLYKFLDKHIPETLKLVVVPLVSLAIMVPLTVIVIGPIGVYSGEAVANVVNWLIERSSVLTGILVGGGWSVLVSLGIHWAVNPIMINNVSTYGFDYIVPFTFACNFAVIGTTIGVYFKAKDKKLRSFALTGLVTIALSAIIEATLFGLLVKNKKLFLAQIIGGAVGGAYLGLMQVVTNAFVFGSVTTFPAFVGSTSSNFIQAMIGLLISMVVSAVLAFVFTNRDETLA</sequence>
<feature type="domain" description="PTS EIIB type-1" evidence="13">
    <location>
        <begin position="4"/>
        <end position="86"/>
    </location>
</feature>
<evidence type="ECO:0000256" key="1">
    <source>
        <dbReference type="ARBA" id="ARBA00004651"/>
    </source>
</evidence>
<evidence type="ECO:0000256" key="2">
    <source>
        <dbReference type="ARBA" id="ARBA00022448"/>
    </source>
</evidence>
<dbReference type="GO" id="GO:0016301">
    <property type="term" value="F:kinase activity"/>
    <property type="evidence" value="ECO:0007669"/>
    <property type="project" value="UniProtKB-KW"/>
</dbReference>
<proteinExistence type="predicted"/>
<feature type="transmembrane region" description="Helical" evidence="12">
    <location>
        <begin position="288"/>
        <end position="310"/>
    </location>
</feature>
<reference evidence="15 17" key="2">
    <citation type="submission" date="2023-03" db="EMBL/GenBank/DDBJ databases">
        <authorList>
            <person name="Shen W."/>
            <person name="Cai J."/>
        </authorList>
    </citation>
    <scope>NUCLEOTIDE SEQUENCE [LARGE SCALE GENOMIC DNA]</scope>
    <source>
        <strain evidence="15 17">B516</strain>
    </source>
</reference>
<dbReference type="EMBL" id="CACRTX010000008">
    <property type="protein sequence ID" value="VYT99989.1"/>
    <property type="molecule type" value="Genomic_DNA"/>
</dbReference>
<evidence type="ECO:0000256" key="6">
    <source>
        <dbReference type="ARBA" id="ARBA00022683"/>
    </source>
</evidence>
<dbReference type="CDD" id="cd00212">
    <property type="entry name" value="PTS_IIB_glc"/>
    <property type="match status" value="1"/>
</dbReference>
<dbReference type="GO" id="GO:0005886">
    <property type="term" value="C:plasma membrane"/>
    <property type="evidence" value="ECO:0007669"/>
    <property type="project" value="UniProtKB-SubCell"/>
</dbReference>
<comment type="subcellular location">
    <subcellularLocation>
        <location evidence="1">Cell membrane</location>
        <topology evidence="1">Multi-pass membrane protein</topology>
    </subcellularLocation>
</comment>
<keyword evidence="10 12" id="KW-0472">Membrane</keyword>
<evidence type="ECO:0000256" key="4">
    <source>
        <dbReference type="ARBA" id="ARBA00022597"/>
    </source>
</evidence>
<gene>
    <name evidence="16" type="primary">bglF_8</name>
    <name evidence="16" type="ORF">ECLFYP2_02180</name>
    <name evidence="15" type="ORF">P7I34_13690</name>
</gene>
<dbReference type="Pfam" id="PF00367">
    <property type="entry name" value="PTS_EIIB"/>
    <property type="match status" value="1"/>
</dbReference>
<evidence type="ECO:0000256" key="12">
    <source>
        <dbReference type="SAM" id="Phobius"/>
    </source>
</evidence>
<keyword evidence="9 12" id="KW-1133">Transmembrane helix</keyword>
<feature type="transmembrane region" description="Helical" evidence="12">
    <location>
        <begin position="247"/>
        <end position="268"/>
    </location>
</feature>
<feature type="domain" description="PTS EIIC type-1" evidence="14">
    <location>
        <begin position="105"/>
        <end position="457"/>
    </location>
</feature>
<feature type="active site" description="Phosphocysteine intermediate; for EIIB activity" evidence="11">
    <location>
        <position position="26"/>
    </location>
</feature>
<feature type="transmembrane region" description="Helical" evidence="12">
    <location>
        <begin position="176"/>
        <end position="197"/>
    </location>
</feature>
<feature type="transmembrane region" description="Helical" evidence="12">
    <location>
        <begin position="358"/>
        <end position="378"/>
    </location>
</feature>
<evidence type="ECO:0000256" key="10">
    <source>
        <dbReference type="ARBA" id="ARBA00023136"/>
    </source>
</evidence>
<dbReference type="FunFam" id="3.30.1360.60:FF:000001">
    <property type="entry name" value="PTS system glucose-specific IIBC component PtsG"/>
    <property type="match status" value="1"/>
</dbReference>
<dbReference type="GO" id="GO:0015771">
    <property type="term" value="P:trehalose transport"/>
    <property type="evidence" value="ECO:0007669"/>
    <property type="project" value="TreeGrafter"/>
</dbReference>
<dbReference type="InterPro" id="IPR013013">
    <property type="entry name" value="PTS_EIIC_1"/>
</dbReference>
<dbReference type="GO" id="GO:0008982">
    <property type="term" value="F:protein-N(PI)-phosphohistidine-sugar phosphotransferase activity"/>
    <property type="evidence" value="ECO:0007669"/>
    <property type="project" value="InterPro"/>
</dbReference>
<evidence type="ECO:0000256" key="11">
    <source>
        <dbReference type="PROSITE-ProRule" id="PRU00421"/>
    </source>
</evidence>
<evidence type="ECO:0000256" key="9">
    <source>
        <dbReference type="ARBA" id="ARBA00022989"/>
    </source>
</evidence>
<dbReference type="Pfam" id="PF02378">
    <property type="entry name" value="PTS_EIIC"/>
    <property type="match status" value="1"/>
</dbReference>
<dbReference type="PANTHER" id="PTHR30175:SF1">
    <property type="entry name" value="PTS SYSTEM ARBUTIN-, CELLOBIOSE-, AND SALICIN-SPECIFIC EIIBC COMPONENT-RELATED"/>
    <property type="match status" value="1"/>
</dbReference>
<dbReference type="RefSeq" id="WP_005231695.1">
    <property type="nucleotide sequence ID" value="NZ_CABHBK010000006.1"/>
</dbReference>
<dbReference type="InterPro" id="IPR050558">
    <property type="entry name" value="PTS_Sugar-Specific_Components"/>
</dbReference>
<accession>A0A6N3B5P2</accession>
<feature type="transmembrane region" description="Helical" evidence="12">
    <location>
        <begin position="322"/>
        <end position="346"/>
    </location>
</feature>
<protein>
    <submittedName>
        <fullName evidence="16">PTS system beta-glucoside-specific EIIBCA component</fullName>
    </submittedName>
    <submittedName>
        <fullName evidence="15">PTS transporter subunit EIIC</fullName>
    </submittedName>
</protein>
<name>A0A6N3B5P2_ENTCA</name>
<keyword evidence="8" id="KW-0418">Kinase</keyword>
<evidence type="ECO:0000256" key="3">
    <source>
        <dbReference type="ARBA" id="ARBA00022475"/>
    </source>
</evidence>
<evidence type="ECO:0000259" key="14">
    <source>
        <dbReference type="PROSITE" id="PS51103"/>
    </source>
</evidence>